<keyword evidence="3" id="KW-1185">Reference proteome</keyword>
<evidence type="ECO:0000313" key="2">
    <source>
        <dbReference type="EMBL" id="GAA4084111.1"/>
    </source>
</evidence>
<evidence type="ECO:0000313" key="3">
    <source>
        <dbReference type="Proteomes" id="UP001499984"/>
    </source>
</evidence>
<comment type="caution">
    <text evidence="2">The sequence shown here is derived from an EMBL/GenBank/DDBJ whole genome shotgun (WGS) entry which is preliminary data.</text>
</comment>
<sequence length="101" mass="10540">MGEPASRRPRTEAGRTDAAPGEVLRGQRPWECPGTAGRSRDADGEGLLSGGPALADVPRMGNVRLVGLHLAAGIREFIATNATSATPSEVRGIRWKAEPPG</sequence>
<accession>A0ABP7WAR0</accession>
<reference evidence="3" key="1">
    <citation type="journal article" date="2019" name="Int. J. Syst. Evol. Microbiol.">
        <title>The Global Catalogue of Microorganisms (GCM) 10K type strain sequencing project: providing services to taxonomists for standard genome sequencing and annotation.</title>
        <authorList>
            <consortium name="The Broad Institute Genomics Platform"/>
            <consortium name="The Broad Institute Genome Sequencing Center for Infectious Disease"/>
            <person name="Wu L."/>
            <person name="Ma J."/>
        </authorList>
    </citation>
    <scope>NUCLEOTIDE SEQUENCE [LARGE SCALE GENOMIC DNA]</scope>
    <source>
        <strain evidence="3">JCM 16925</strain>
    </source>
</reference>
<dbReference type="EMBL" id="BAAAZY010000028">
    <property type="protein sequence ID" value="GAA4084111.1"/>
    <property type="molecule type" value="Genomic_DNA"/>
</dbReference>
<protein>
    <submittedName>
        <fullName evidence="2">Uncharacterized protein</fullName>
    </submittedName>
</protein>
<proteinExistence type="predicted"/>
<organism evidence="2 3">
    <name type="scientific">Streptomyces shaanxiensis</name>
    <dbReference type="NCBI Taxonomy" id="653357"/>
    <lineage>
        <taxon>Bacteria</taxon>
        <taxon>Bacillati</taxon>
        <taxon>Actinomycetota</taxon>
        <taxon>Actinomycetes</taxon>
        <taxon>Kitasatosporales</taxon>
        <taxon>Streptomycetaceae</taxon>
        <taxon>Streptomyces</taxon>
    </lineage>
</organism>
<evidence type="ECO:0000256" key="1">
    <source>
        <dbReference type="SAM" id="MobiDB-lite"/>
    </source>
</evidence>
<dbReference type="Proteomes" id="UP001499984">
    <property type="component" value="Unassembled WGS sequence"/>
</dbReference>
<gene>
    <name evidence="2" type="ORF">GCM10022233_77520</name>
</gene>
<name>A0ABP7WAR0_9ACTN</name>
<feature type="compositionally biased region" description="Basic and acidic residues" evidence="1">
    <location>
        <begin position="1"/>
        <end position="15"/>
    </location>
</feature>
<feature type="region of interest" description="Disordered" evidence="1">
    <location>
        <begin position="1"/>
        <end position="56"/>
    </location>
</feature>